<dbReference type="PANTHER" id="PTHR13466:SF0">
    <property type="entry name" value="SMP-LTD DOMAIN-CONTAINING PROTEIN"/>
    <property type="match status" value="1"/>
</dbReference>
<dbReference type="CDD" id="cd21675">
    <property type="entry name" value="SMP_TEX2"/>
    <property type="match status" value="1"/>
</dbReference>
<keyword evidence="4" id="KW-0256">Endoplasmic reticulum</keyword>
<feature type="domain" description="SMP-LTD" evidence="11">
    <location>
        <begin position="318"/>
        <end position="586"/>
    </location>
</feature>
<accession>A0A9Q1GSX3</accession>
<evidence type="ECO:0000313" key="13">
    <source>
        <dbReference type="Proteomes" id="UP001153076"/>
    </source>
</evidence>
<dbReference type="PANTHER" id="PTHR13466">
    <property type="entry name" value="TEX2 PROTEIN-RELATED"/>
    <property type="match status" value="1"/>
</dbReference>
<feature type="compositionally biased region" description="Basic and acidic residues" evidence="9">
    <location>
        <begin position="694"/>
        <end position="723"/>
    </location>
</feature>
<dbReference type="PROSITE" id="PS51847">
    <property type="entry name" value="SMP"/>
    <property type="match status" value="1"/>
</dbReference>
<keyword evidence="3 10" id="KW-0812">Transmembrane</keyword>
<feature type="compositionally biased region" description="Basic and acidic residues" evidence="9">
    <location>
        <begin position="624"/>
        <end position="646"/>
    </location>
</feature>
<sequence>MTVSFVPAFLGFVLGSIAVLAVEALLILYAIRRLSKDNEPAKNGPFFSPQKPFDHSQSLPSAYQKQGVLWILEPEKVPKISASAEQTRKSEIFKVSPVRKLARIQDHTLILTEGDGSLSKIMLKGCEVVAVSATSMPSRKWAKRYPIKLASQTAALYHHSRILYVYAETSLEKESWCRALRLASFDDAERVLWFSKLNEEFQRYPSLTKPSMGYLGGSLDKVYRPDDSRSKVRQLWKKISKKKPPSSNDGKRIPDRFRAGQDPVSVSSFKKTAIPGKISNACVDDISSVCSSVSNLSRSSGYVSDNSDADAADRFDTDESTLCWNMIVSRLFFDAKSNADIKSSLTARIQRSLSNMRTPSYMGEITCTDLDLGGLPPYIHTMRAVPADADDLGALEMDVEYCGGLVLYIEARLEVGELDLPNGMSEPNTESSSGGEEMTDLLEDFRHLEGEFKLSDGVGSKEQNCAGDSKLGKNKNSKTGISTASSGSRWKSMLNSVAKHVSQVPLSLAIRVVALRGTLQLNIKPPPTDQLWFGFTSVPDLNFELESTVGDHKITNGRVASFFVNRLKVAIREALVLPNCENVCVPWMLAEKDDWVPRSTAPFISLCLPLSTPIPLAEVSNSRSCEEQTGDKDQESKPVEEKKVDSVKPPIPECARRPPRSSGINRSVSDGNALQFDFTTPLLQDKGEQRCNIHRENAERRSFSKSVSYREHRNNSEDGEAKPKKMGRRAKMLDLGKKMGEKFEEKKRHIVEKMRGP</sequence>
<evidence type="ECO:0000259" key="11">
    <source>
        <dbReference type="PROSITE" id="PS51847"/>
    </source>
</evidence>
<comment type="subcellular location">
    <subcellularLocation>
        <location evidence="1">Endoplasmic reticulum membrane</location>
    </subcellularLocation>
</comment>
<evidence type="ECO:0000256" key="6">
    <source>
        <dbReference type="ARBA" id="ARBA00023055"/>
    </source>
</evidence>
<dbReference type="AlphaFoldDB" id="A0A9Q1GSX3"/>
<evidence type="ECO:0000313" key="12">
    <source>
        <dbReference type="EMBL" id="KAJ8424771.1"/>
    </source>
</evidence>
<organism evidence="12 13">
    <name type="scientific">Carnegiea gigantea</name>
    <dbReference type="NCBI Taxonomy" id="171969"/>
    <lineage>
        <taxon>Eukaryota</taxon>
        <taxon>Viridiplantae</taxon>
        <taxon>Streptophyta</taxon>
        <taxon>Embryophyta</taxon>
        <taxon>Tracheophyta</taxon>
        <taxon>Spermatophyta</taxon>
        <taxon>Magnoliopsida</taxon>
        <taxon>eudicotyledons</taxon>
        <taxon>Gunneridae</taxon>
        <taxon>Pentapetalae</taxon>
        <taxon>Caryophyllales</taxon>
        <taxon>Cactineae</taxon>
        <taxon>Cactaceae</taxon>
        <taxon>Cactoideae</taxon>
        <taxon>Echinocereeae</taxon>
        <taxon>Carnegiea</taxon>
    </lineage>
</organism>
<evidence type="ECO:0000256" key="3">
    <source>
        <dbReference type="ARBA" id="ARBA00022692"/>
    </source>
</evidence>
<evidence type="ECO:0000256" key="10">
    <source>
        <dbReference type="SAM" id="Phobius"/>
    </source>
</evidence>
<gene>
    <name evidence="12" type="ORF">Cgig2_002311</name>
</gene>
<dbReference type="EMBL" id="JAKOGI010001606">
    <property type="protein sequence ID" value="KAJ8424771.1"/>
    <property type="molecule type" value="Genomic_DNA"/>
</dbReference>
<dbReference type="Pfam" id="PF23065">
    <property type="entry name" value="PH_SMPa"/>
    <property type="match status" value="1"/>
</dbReference>
<dbReference type="OrthoDB" id="26740at2759"/>
<protein>
    <recommendedName>
        <fullName evidence="11">SMP-LTD domain-containing protein</fullName>
    </recommendedName>
</protein>
<evidence type="ECO:0000256" key="7">
    <source>
        <dbReference type="ARBA" id="ARBA00023121"/>
    </source>
</evidence>
<dbReference type="InterPro" id="IPR031468">
    <property type="entry name" value="SMP_LBD"/>
</dbReference>
<dbReference type="GO" id="GO:0008289">
    <property type="term" value="F:lipid binding"/>
    <property type="evidence" value="ECO:0007669"/>
    <property type="project" value="UniProtKB-KW"/>
</dbReference>
<keyword evidence="7" id="KW-0446">Lipid-binding</keyword>
<proteinExistence type="predicted"/>
<name>A0A9Q1GSX3_9CARY</name>
<keyword evidence="5 10" id="KW-1133">Transmembrane helix</keyword>
<evidence type="ECO:0000256" key="4">
    <source>
        <dbReference type="ARBA" id="ARBA00022824"/>
    </source>
</evidence>
<feature type="region of interest" description="Disordered" evidence="9">
    <location>
        <begin position="463"/>
        <end position="485"/>
    </location>
</feature>
<dbReference type="InterPro" id="IPR057080">
    <property type="entry name" value="PH_SMPa"/>
</dbReference>
<reference evidence="12" key="1">
    <citation type="submission" date="2022-04" db="EMBL/GenBank/DDBJ databases">
        <title>Carnegiea gigantea Genome sequencing and assembly v2.</title>
        <authorList>
            <person name="Copetti D."/>
            <person name="Sanderson M.J."/>
            <person name="Burquez A."/>
            <person name="Wojciechowski M.F."/>
        </authorList>
    </citation>
    <scope>NUCLEOTIDE SEQUENCE</scope>
    <source>
        <strain evidence="12">SGP5-SGP5p</strain>
        <tissue evidence="12">Aerial part</tissue>
    </source>
</reference>
<feature type="region of interest" description="Disordered" evidence="9">
    <location>
        <begin position="236"/>
        <end position="261"/>
    </location>
</feature>
<dbReference type="Proteomes" id="UP001153076">
    <property type="component" value="Unassembled WGS sequence"/>
</dbReference>
<dbReference type="SUPFAM" id="SSF50729">
    <property type="entry name" value="PH domain-like"/>
    <property type="match status" value="1"/>
</dbReference>
<feature type="transmembrane region" description="Helical" evidence="10">
    <location>
        <begin position="6"/>
        <end position="31"/>
    </location>
</feature>
<evidence type="ECO:0000256" key="1">
    <source>
        <dbReference type="ARBA" id="ARBA00004586"/>
    </source>
</evidence>
<feature type="region of interest" description="Disordered" evidence="9">
    <location>
        <begin position="694"/>
        <end position="757"/>
    </location>
</feature>
<keyword evidence="2" id="KW-0813">Transport</keyword>
<feature type="compositionally biased region" description="Basic and acidic residues" evidence="9">
    <location>
        <begin position="249"/>
        <end position="259"/>
    </location>
</feature>
<dbReference type="GO" id="GO:0006869">
    <property type="term" value="P:lipid transport"/>
    <property type="evidence" value="ECO:0007669"/>
    <property type="project" value="UniProtKB-KW"/>
</dbReference>
<evidence type="ECO:0000256" key="5">
    <source>
        <dbReference type="ARBA" id="ARBA00022989"/>
    </source>
</evidence>
<evidence type="ECO:0000256" key="9">
    <source>
        <dbReference type="SAM" id="MobiDB-lite"/>
    </source>
</evidence>
<keyword evidence="13" id="KW-1185">Reference proteome</keyword>
<keyword evidence="6" id="KW-0445">Lipid transport</keyword>
<feature type="region of interest" description="Disordered" evidence="9">
    <location>
        <begin position="619"/>
        <end position="670"/>
    </location>
</feature>
<keyword evidence="8 10" id="KW-0472">Membrane</keyword>
<evidence type="ECO:0000256" key="2">
    <source>
        <dbReference type="ARBA" id="ARBA00022448"/>
    </source>
</evidence>
<feature type="compositionally biased region" description="Basic and acidic residues" evidence="9">
    <location>
        <begin position="731"/>
        <end position="757"/>
    </location>
</feature>
<evidence type="ECO:0000256" key="8">
    <source>
        <dbReference type="ARBA" id="ARBA00023136"/>
    </source>
</evidence>
<dbReference type="GO" id="GO:0005789">
    <property type="term" value="C:endoplasmic reticulum membrane"/>
    <property type="evidence" value="ECO:0007669"/>
    <property type="project" value="UniProtKB-SubCell"/>
</dbReference>
<comment type="caution">
    <text evidence="12">The sequence shown here is derived from an EMBL/GenBank/DDBJ whole genome shotgun (WGS) entry which is preliminary data.</text>
</comment>